<name>A0A6A5TP65_9PLEO</name>
<accession>A0A6A5TP65</accession>
<evidence type="ECO:0000313" key="3">
    <source>
        <dbReference type="Proteomes" id="UP000800035"/>
    </source>
</evidence>
<dbReference type="OrthoDB" id="40579at2759"/>
<organism evidence="2 3">
    <name type="scientific">Byssothecium circinans</name>
    <dbReference type="NCBI Taxonomy" id="147558"/>
    <lineage>
        <taxon>Eukaryota</taxon>
        <taxon>Fungi</taxon>
        <taxon>Dikarya</taxon>
        <taxon>Ascomycota</taxon>
        <taxon>Pezizomycotina</taxon>
        <taxon>Dothideomycetes</taxon>
        <taxon>Pleosporomycetidae</taxon>
        <taxon>Pleosporales</taxon>
        <taxon>Massarineae</taxon>
        <taxon>Massarinaceae</taxon>
        <taxon>Byssothecium</taxon>
    </lineage>
</organism>
<dbReference type="InterPro" id="IPR001810">
    <property type="entry name" value="F-box_dom"/>
</dbReference>
<keyword evidence="3" id="KW-1185">Reference proteome</keyword>
<dbReference type="InterPro" id="IPR036047">
    <property type="entry name" value="F-box-like_dom_sf"/>
</dbReference>
<dbReference type="Proteomes" id="UP000800035">
    <property type="component" value="Unassembled WGS sequence"/>
</dbReference>
<feature type="domain" description="F-box" evidence="1">
    <location>
        <begin position="253"/>
        <end position="297"/>
    </location>
</feature>
<gene>
    <name evidence="2" type="ORF">CC80DRAFT_426304</name>
</gene>
<reference evidence="2" key="1">
    <citation type="journal article" date="2020" name="Stud. Mycol.">
        <title>101 Dothideomycetes genomes: a test case for predicting lifestyles and emergence of pathogens.</title>
        <authorList>
            <person name="Haridas S."/>
            <person name="Albert R."/>
            <person name="Binder M."/>
            <person name="Bloem J."/>
            <person name="Labutti K."/>
            <person name="Salamov A."/>
            <person name="Andreopoulos B."/>
            <person name="Baker S."/>
            <person name="Barry K."/>
            <person name="Bills G."/>
            <person name="Bluhm B."/>
            <person name="Cannon C."/>
            <person name="Castanera R."/>
            <person name="Culley D."/>
            <person name="Daum C."/>
            <person name="Ezra D."/>
            <person name="Gonzalez J."/>
            <person name="Henrissat B."/>
            <person name="Kuo A."/>
            <person name="Liang C."/>
            <person name="Lipzen A."/>
            <person name="Lutzoni F."/>
            <person name="Magnuson J."/>
            <person name="Mondo S."/>
            <person name="Nolan M."/>
            <person name="Ohm R."/>
            <person name="Pangilinan J."/>
            <person name="Park H.-J."/>
            <person name="Ramirez L."/>
            <person name="Alfaro M."/>
            <person name="Sun H."/>
            <person name="Tritt A."/>
            <person name="Yoshinaga Y."/>
            <person name="Zwiers L.-H."/>
            <person name="Turgeon B."/>
            <person name="Goodwin S."/>
            <person name="Spatafora J."/>
            <person name="Crous P."/>
            <person name="Grigoriev I."/>
        </authorList>
    </citation>
    <scope>NUCLEOTIDE SEQUENCE</scope>
    <source>
        <strain evidence="2">CBS 675.92</strain>
    </source>
</reference>
<dbReference type="EMBL" id="ML977023">
    <property type="protein sequence ID" value="KAF1950717.1"/>
    <property type="molecule type" value="Genomic_DNA"/>
</dbReference>
<protein>
    <recommendedName>
        <fullName evidence="1">F-box domain-containing protein</fullName>
    </recommendedName>
</protein>
<evidence type="ECO:0000313" key="2">
    <source>
        <dbReference type="EMBL" id="KAF1950717.1"/>
    </source>
</evidence>
<dbReference type="Gene3D" id="1.20.1280.50">
    <property type="match status" value="1"/>
</dbReference>
<dbReference type="SUPFAM" id="SSF81383">
    <property type="entry name" value="F-box domain"/>
    <property type="match status" value="1"/>
</dbReference>
<dbReference type="PROSITE" id="PS50181">
    <property type="entry name" value="FBOX"/>
    <property type="match status" value="1"/>
</dbReference>
<sequence length="432" mass="49678">MNIDVGPEDDAYILFKGTLVLSLPSLRTKNYYSYRPDNITQDPPPPHNCFPGSGYKGTFITAEEMLGCNTAQCLLSKAHHEHGTRDEQDDQDFERGGRYCLSGLCDHVRSRDCGGETILPARHGVSAPIIDSIVLEHIQAGDNYTAIPFHPTCFDIFSRLSRQRFGYVNFEALGQWCFAESSSCAAVNRVSSDENVRANIEQWWQHIEGTEYLAANPLFIPRLTPILRNAIQHDPNFSPMNGAFNVPDHHGEADIFTKLPLELRLQILSYLPSQTIANLRLSSRTFRQLPILLWRDLLLTEMPWLWEVWSDDVPYIWATTTYTAVVEHEQTGKELQDWLEKSRAVIKEEMPDIFNEWDTDVRKVLSKRVGYLEAGRAEALRTMVTGLPVAKTNWYRLYTDIVRNWGDLKGLWNRERIWRDVGEIVRKLDKYT</sequence>
<dbReference type="AlphaFoldDB" id="A0A6A5TP65"/>
<proteinExistence type="predicted"/>
<evidence type="ECO:0000259" key="1">
    <source>
        <dbReference type="PROSITE" id="PS50181"/>
    </source>
</evidence>
<dbReference type="Pfam" id="PF12937">
    <property type="entry name" value="F-box-like"/>
    <property type="match status" value="1"/>
</dbReference>